<evidence type="ECO:0000256" key="6">
    <source>
        <dbReference type="ARBA" id="ARBA00022807"/>
    </source>
</evidence>
<dbReference type="GO" id="GO:0016920">
    <property type="term" value="F:pyroglutamyl-peptidase activity"/>
    <property type="evidence" value="ECO:0007669"/>
    <property type="project" value="InterPro"/>
</dbReference>
<keyword evidence="6" id="KW-0788">Thiol protease</keyword>
<dbReference type="OrthoDB" id="9779738at2"/>
<dbReference type="Proteomes" id="UP000294743">
    <property type="component" value="Unassembled WGS sequence"/>
</dbReference>
<dbReference type="InterPro" id="IPR036440">
    <property type="entry name" value="Peptidase_C15-like_sf"/>
</dbReference>
<evidence type="ECO:0000256" key="4">
    <source>
        <dbReference type="ARBA" id="ARBA00022670"/>
    </source>
</evidence>
<dbReference type="PANTHER" id="PTHR23402:SF1">
    <property type="entry name" value="PYROGLUTAMYL-PEPTIDASE I"/>
    <property type="match status" value="1"/>
</dbReference>
<sequence length="208" mass="23161">MKILVTGFEAFGNDAINPTEALLKQLPKEFKGASIDTVLLPVVGKQTDNILRTYLDRDYDCVISFGLAGGIDEIRVERVAINVDDYRIKDNAGNQPIDEPIERTGKNAYFSTLPIKRIVEKLNTDDYKASVSNSAGTYVCNHVMYEVLYILESTNKQTKAGFIHVPYLDIQDKKPSISLEKLTEVAITIISTCIAYDQDVKVSGGKEY</sequence>
<comment type="similarity">
    <text evidence="1">Belongs to the peptidase C15 family.</text>
</comment>
<keyword evidence="3" id="KW-0963">Cytoplasm</keyword>
<dbReference type="PANTHER" id="PTHR23402">
    <property type="entry name" value="PROTEASE FAMILY C15 PYROGLUTAMYL-PEPTIDASE I-RELATED"/>
    <property type="match status" value="1"/>
</dbReference>
<evidence type="ECO:0000313" key="10">
    <source>
        <dbReference type="Proteomes" id="UP000294743"/>
    </source>
</evidence>
<evidence type="ECO:0000313" key="9">
    <source>
        <dbReference type="EMBL" id="TDW26291.1"/>
    </source>
</evidence>
<dbReference type="InterPro" id="IPR000816">
    <property type="entry name" value="Peptidase_C15"/>
</dbReference>
<dbReference type="InterPro" id="IPR016125">
    <property type="entry name" value="Peptidase_C15-like"/>
</dbReference>
<dbReference type="EMBL" id="SODD01000001">
    <property type="protein sequence ID" value="TDW26291.1"/>
    <property type="molecule type" value="Genomic_DNA"/>
</dbReference>
<name>A0A4R8A9B3_9FIRM</name>
<proteinExistence type="inferred from homology"/>
<evidence type="ECO:0000256" key="2">
    <source>
        <dbReference type="ARBA" id="ARBA00019191"/>
    </source>
</evidence>
<dbReference type="GO" id="GO:0005829">
    <property type="term" value="C:cytosol"/>
    <property type="evidence" value="ECO:0007669"/>
    <property type="project" value="InterPro"/>
</dbReference>
<keyword evidence="5" id="KW-0378">Hydrolase</keyword>
<evidence type="ECO:0000256" key="5">
    <source>
        <dbReference type="ARBA" id="ARBA00022801"/>
    </source>
</evidence>
<dbReference type="PRINTS" id="PR00706">
    <property type="entry name" value="PYROGLUPTASE"/>
</dbReference>
<dbReference type="Gene3D" id="3.40.630.20">
    <property type="entry name" value="Peptidase C15, pyroglutamyl peptidase I-like"/>
    <property type="match status" value="1"/>
</dbReference>
<evidence type="ECO:0000256" key="1">
    <source>
        <dbReference type="ARBA" id="ARBA00006641"/>
    </source>
</evidence>
<dbReference type="PIRSF" id="PIRSF015592">
    <property type="entry name" value="Prld-crbxl_pptds"/>
    <property type="match status" value="1"/>
</dbReference>
<keyword evidence="4" id="KW-0645">Protease</keyword>
<dbReference type="GO" id="GO:0006508">
    <property type="term" value="P:proteolysis"/>
    <property type="evidence" value="ECO:0007669"/>
    <property type="project" value="UniProtKB-KW"/>
</dbReference>
<dbReference type="AlphaFoldDB" id="A0A4R8A9B3"/>
<gene>
    <name evidence="9" type="ORF">EDD63_1014</name>
</gene>
<evidence type="ECO:0000256" key="8">
    <source>
        <dbReference type="ARBA" id="ARBA00031559"/>
    </source>
</evidence>
<evidence type="ECO:0000256" key="7">
    <source>
        <dbReference type="ARBA" id="ARBA00030836"/>
    </source>
</evidence>
<dbReference type="CDD" id="cd00501">
    <property type="entry name" value="Peptidase_C15"/>
    <property type="match status" value="1"/>
</dbReference>
<protein>
    <recommendedName>
        <fullName evidence="2">Pyrrolidone-carboxylate peptidase</fullName>
    </recommendedName>
    <alternativeName>
        <fullName evidence="7">5-oxoprolyl-peptidase</fullName>
    </alternativeName>
    <alternativeName>
        <fullName evidence="8">Pyroglutamyl-peptidase I</fullName>
    </alternativeName>
</protein>
<organism evidence="9 10">
    <name type="scientific">Breznakia blatticola</name>
    <dbReference type="NCBI Taxonomy" id="1754012"/>
    <lineage>
        <taxon>Bacteria</taxon>
        <taxon>Bacillati</taxon>
        <taxon>Bacillota</taxon>
        <taxon>Erysipelotrichia</taxon>
        <taxon>Erysipelotrichales</taxon>
        <taxon>Erysipelotrichaceae</taxon>
        <taxon>Breznakia</taxon>
    </lineage>
</organism>
<comment type="caution">
    <text evidence="9">The sequence shown here is derived from an EMBL/GenBank/DDBJ whole genome shotgun (WGS) entry which is preliminary data.</text>
</comment>
<keyword evidence="10" id="KW-1185">Reference proteome</keyword>
<dbReference type="SUPFAM" id="SSF53182">
    <property type="entry name" value="Pyrrolidone carboxyl peptidase (pyroglutamate aminopeptidase)"/>
    <property type="match status" value="1"/>
</dbReference>
<reference evidence="9 10" key="1">
    <citation type="submission" date="2019-03" db="EMBL/GenBank/DDBJ databases">
        <title>Genomic Encyclopedia of Type Strains, Phase IV (KMG-IV): sequencing the most valuable type-strain genomes for metagenomic binning, comparative biology and taxonomic classification.</title>
        <authorList>
            <person name="Goeker M."/>
        </authorList>
    </citation>
    <scope>NUCLEOTIDE SEQUENCE [LARGE SCALE GENOMIC DNA]</scope>
    <source>
        <strain evidence="9 10">DSM 28867</strain>
    </source>
</reference>
<dbReference type="Pfam" id="PF01470">
    <property type="entry name" value="Peptidase_C15"/>
    <property type="match status" value="1"/>
</dbReference>
<accession>A0A4R8A9B3</accession>
<evidence type="ECO:0000256" key="3">
    <source>
        <dbReference type="ARBA" id="ARBA00022490"/>
    </source>
</evidence>
<dbReference type="NCBIfam" id="NF009676">
    <property type="entry name" value="PRK13197.1"/>
    <property type="match status" value="1"/>
</dbReference>
<dbReference type="RefSeq" id="WP_134167186.1">
    <property type="nucleotide sequence ID" value="NZ_SODD01000001.1"/>
</dbReference>